<name>A0A397VGY9_9GLOM</name>
<dbReference type="GO" id="GO:0015031">
    <property type="term" value="P:protein transport"/>
    <property type="evidence" value="ECO:0007669"/>
    <property type="project" value="UniProtKB-KW"/>
</dbReference>
<gene>
    <name evidence="10" type="ORF">C2G38_2243734</name>
</gene>
<dbReference type="NCBIfam" id="TIGR00727">
    <property type="entry name" value="ISP4_OPT"/>
    <property type="match status" value="1"/>
</dbReference>
<evidence type="ECO:0000256" key="7">
    <source>
        <dbReference type="ARBA" id="ARBA00022989"/>
    </source>
</evidence>
<dbReference type="NCBIfam" id="TIGR00728">
    <property type="entry name" value="OPT_sfam"/>
    <property type="match status" value="1"/>
</dbReference>
<evidence type="ECO:0000256" key="3">
    <source>
        <dbReference type="ARBA" id="ARBA00022448"/>
    </source>
</evidence>
<dbReference type="Pfam" id="PF03169">
    <property type="entry name" value="OPT"/>
    <property type="match status" value="1"/>
</dbReference>
<keyword evidence="3" id="KW-0813">Transport</keyword>
<feature type="transmembrane region" description="Helical" evidence="9">
    <location>
        <begin position="609"/>
        <end position="627"/>
    </location>
</feature>
<evidence type="ECO:0000256" key="1">
    <source>
        <dbReference type="ARBA" id="ARBA00004141"/>
    </source>
</evidence>
<feature type="transmembrane region" description="Helical" evidence="9">
    <location>
        <begin position="485"/>
        <end position="505"/>
    </location>
</feature>
<comment type="caution">
    <text evidence="10">The sequence shown here is derived from an EMBL/GenBank/DDBJ whole genome shotgun (WGS) entry which is preliminary data.</text>
</comment>
<feature type="transmembrane region" description="Helical" evidence="9">
    <location>
        <begin position="61"/>
        <end position="80"/>
    </location>
</feature>
<evidence type="ECO:0000313" key="11">
    <source>
        <dbReference type="Proteomes" id="UP000266673"/>
    </source>
</evidence>
<feature type="transmembrane region" description="Helical" evidence="9">
    <location>
        <begin position="686"/>
        <end position="713"/>
    </location>
</feature>
<evidence type="ECO:0000256" key="9">
    <source>
        <dbReference type="SAM" id="Phobius"/>
    </source>
</evidence>
<dbReference type="InterPro" id="IPR004813">
    <property type="entry name" value="OPT"/>
</dbReference>
<dbReference type="GO" id="GO:0016020">
    <property type="term" value="C:membrane"/>
    <property type="evidence" value="ECO:0007669"/>
    <property type="project" value="UniProtKB-SubCell"/>
</dbReference>
<evidence type="ECO:0000256" key="6">
    <source>
        <dbReference type="ARBA" id="ARBA00022927"/>
    </source>
</evidence>
<keyword evidence="7 9" id="KW-1133">Transmembrane helix</keyword>
<evidence type="ECO:0000256" key="8">
    <source>
        <dbReference type="ARBA" id="ARBA00023136"/>
    </source>
</evidence>
<dbReference type="AlphaFoldDB" id="A0A397VGY9"/>
<feature type="transmembrane region" description="Helical" evidence="9">
    <location>
        <begin position="426"/>
        <end position="445"/>
    </location>
</feature>
<keyword evidence="11" id="KW-1185">Reference proteome</keyword>
<proteinExistence type="inferred from homology"/>
<feature type="transmembrane region" description="Helical" evidence="9">
    <location>
        <begin position="86"/>
        <end position="104"/>
    </location>
</feature>
<dbReference type="InterPro" id="IPR004648">
    <property type="entry name" value="Oligpept_transpt"/>
</dbReference>
<reference evidence="10 11" key="1">
    <citation type="submission" date="2018-06" db="EMBL/GenBank/DDBJ databases">
        <title>Comparative genomics reveals the genomic features of Rhizophagus irregularis, R. cerebriforme, R. diaphanum and Gigaspora rosea, and their symbiotic lifestyle signature.</title>
        <authorList>
            <person name="Morin E."/>
            <person name="San Clemente H."/>
            <person name="Chen E.C.H."/>
            <person name="De La Providencia I."/>
            <person name="Hainaut M."/>
            <person name="Kuo A."/>
            <person name="Kohler A."/>
            <person name="Murat C."/>
            <person name="Tang N."/>
            <person name="Roy S."/>
            <person name="Loubradou J."/>
            <person name="Henrissat B."/>
            <person name="Grigoriev I.V."/>
            <person name="Corradi N."/>
            <person name="Roux C."/>
            <person name="Martin F.M."/>
        </authorList>
    </citation>
    <scope>NUCLEOTIDE SEQUENCE [LARGE SCALE GENOMIC DNA]</scope>
    <source>
        <strain evidence="10 11">DAOM 194757</strain>
    </source>
</reference>
<dbReference type="EMBL" id="QKWP01000343">
    <property type="protein sequence ID" value="RIB21744.1"/>
    <property type="molecule type" value="Genomic_DNA"/>
</dbReference>
<dbReference type="Proteomes" id="UP000266673">
    <property type="component" value="Unassembled WGS sequence"/>
</dbReference>
<feature type="transmembrane region" description="Helical" evidence="9">
    <location>
        <begin position="451"/>
        <end position="473"/>
    </location>
</feature>
<keyword evidence="8 9" id="KW-0472">Membrane</keyword>
<dbReference type="GO" id="GO:0035673">
    <property type="term" value="F:oligopeptide transmembrane transporter activity"/>
    <property type="evidence" value="ECO:0007669"/>
    <property type="project" value="InterPro"/>
</dbReference>
<evidence type="ECO:0000313" key="10">
    <source>
        <dbReference type="EMBL" id="RIB21744.1"/>
    </source>
</evidence>
<comment type="similarity">
    <text evidence="2">Belongs to the oligopeptide OPT transporter family.</text>
</comment>
<feature type="transmembrane region" description="Helical" evidence="9">
    <location>
        <begin position="298"/>
        <end position="317"/>
    </location>
</feature>
<accession>A0A397VGY9</accession>
<evidence type="ECO:0000256" key="5">
    <source>
        <dbReference type="ARBA" id="ARBA00022856"/>
    </source>
</evidence>
<protein>
    <submittedName>
        <fullName evidence="10">Oligopeptide transporter 1</fullName>
    </submittedName>
</protein>
<evidence type="ECO:0000256" key="4">
    <source>
        <dbReference type="ARBA" id="ARBA00022692"/>
    </source>
</evidence>
<sequence length="735" mass="83425">MLSETSTNDKTKDSAYNDVNKKILDEENSFNKISDDFDTKLISAAVSTNDDPNLPSLTFRYWVLSTFFTALGAAVSVIYYFRANNLVYSVFFVILISYIAGKWLENILPNKKFRIKNWEFDLNPGPFNYKEHVCIVVAASAGGVSAYAVDIISIQELFYNTRVNFLVGFMLLISTQMIGYGLTGFVRNYLVRPPNMIWPQSLVSATMFNTLHGNISETNDKIRFFYIAFISMLIWQLVPEYIFPWLASAAILCLIAPNNNTIKTLGSAYKGAGILNFSLDWNAIGQVAPLFTPWWSQVNYYIGIVLAIWIIGPLLYFNNVFDAQKFPFTSTLSFDKDGNIYNQTAIIDPVTDSLNVVAYENYSFVYMSAIFAINYGYYFMQFPATICHVILFHGKELWNRSMKTREEKEEADIHCKMMNIYPEVPLYWYGAIFVIMLAIAISLGYTTGVNLPWWGVLLAIIIAASMVLPIGVIQAVSNWQLGLNVMTELVCGLLLPGYPIANVYFKTYGYRSMSQCLLFVQDLKLGHYMKIPPKSMFTAQIWGTFVGVIVNYWALYIIINTKRSYIDGTEIDPTGQWVGLNSQIFNTASIVWGLIGPAKMFGSGTIYNVLLWGFLIGGFLPIPFYLLHRKFPNAKFDLVNIPVILFGLTTFPGTYPNFIITGFIASFLSQYYAFHYKYKWWKKYNYVLSAAFDSGAQITTLVVVVCLSGLAWVQFPTWWGNDPSTQSERCFPLNS</sequence>
<organism evidence="10 11">
    <name type="scientific">Gigaspora rosea</name>
    <dbReference type="NCBI Taxonomy" id="44941"/>
    <lineage>
        <taxon>Eukaryota</taxon>
        <taxon>Fungi</taxon>
        <taxon>Fungi incertae sedis</taxon>
        <taxon>Mucoromycota</taxon>
        <taxon>Glomeromycotina</taxon>
        <taxon>Glomeromycetes</taxon>
        <taxon>Diversisporales</taxon>
        <taxon>Gigasporaceae</taxon>
        <taxon>Gigaspora</taxon>
    </lineage>
</organism>
<feature type="transmembrane region" description="Helical" evidence="9">
    <location>
        <begin position="539"/>
        <end position="559"/>
    </location>
</feature>
<keyword evidence="6" id="KW-0653">Protein transport</keyword>
<feature type="transmembrane region" description="Helical" evidence="9">
    <location>
        <begin position="163"/>
        <end position="185"/>
    </location>
</feature>
<dbReference type="OrthoDB" id="9986677at2759"/>
<keyword evidence="5" id="KW-0571">Peptide transport</keyword>
<dbReference type="PANTHER" id="PTHR22601">
    <property type="entry name" value="ISP4 LIKE PROTEIN"/>
    <property type="match status" value="1"/>
</dbReference>
<feature type="transmembrane region" description="Helical" evidence="9">
    <location>
        <begin position="222"/>
        <end position="238"/>
    </location>
</feature>
<keyword evidence="4 9" id="KW-0812">Transmembrane</keyword>
<comment type="subcellular location">
    <subcellularLocation>
        <location evidence="1">Membrane</location>
        <topology evidence="1">Multi-pass membrane protein</topology>
    </subcellularLocation>
</comment>
<evidence type="ECO:0000256" key="2">
    <source>
        <dbReference type="ARBA" id="ARBA00008807"/>
    </source>
</evidence>